<feature type="domain" description="Carbohydrate kinase FGGY N-terminal" evidence="4">
    <location>
        <begin position="5"/>
        <end position="248"/>
    </location>
</feature>
<dbReference type="AlphaFoldDB" id="A0A6M1S3S5"/>
<dbReference type="RefSeq" id="WP_163898458.1">
    <property type="nucleotide sequence ID" value="NZ_CP048426.1"/>
</dbReference>
<dbReference type="SUPFAM" id="SSF53067">
    <property type="entry name" value="Actin-like ATPase domain"/>
    <property type="match status" value="2"/>
</dbReference>
<keyword evidence="7" id="KW-1185">Reference proteome</keyword>
<protein>
    <submittedName>
        <fullName evidence="6">Carbohydrate kinase</fullName>
    </submittedName>
</protein>
<accession>A0A6M1S3S5</accession>
<dbReference type="InterPro" id="IPR018485">
    <property type="entry name" value="FGGY_C"/>
</dbReference>
<comment type="similarity">
    <text evidence="1">Belongs to the FGGY kinase family.</text>
</comment>
<dbReference type="EMBL" id="JAAKZH010000006">
    <property type="protein sequence ID" value="NGO65735.1"/>
    <property type="molecule type" value="Genomic_DNA"/>
</dbReference>
<comment type="caution">
    <text evidence="6">The sequence shown here is derived from an EMBL/GenBank/DDBJ whole genome shotgun (WGS) entry which is preliminary data.</text>
</comment>
<evidence type="ECO:0000256" key="2">
    <source>
        <dbReference type="ARBA" id="ARBA00022679"/>
    </source>
</evidence>
<dbReference type="InterPro" id="IPR000577">
    <property type="entry name" value="Carb_kinase_FGGY"/>
</dbReference>
<dbReference type="InterPro" id="IPR050406">
    <property type="entry name" value="FGGY_Carb_Kinase"/>
</dbReference>
<proteinExistence type="inferred from homology"/>
<evidence type="ECO:0000313" key="7">
    <source>
        <dbReference type="Proteomes" id="UP000477849"/>
    </source>
</evidence>
<dbReference type="InterPro" id="IPR043129">
    <property type="entry name" value="ATPase_NBD"/>
</dbReference>
<dbReference type="InterPro" id="IPR018484">
    <property type="entry name" value="FGGY_N"/>
</dbReference>
<dbReference type="GO" id="GO:0005975">
    <property type="term" value="P:carbohydrate metabolic process"/>
    <property type="evidence" value="ECO:0007669"/>
    <property type="project" value="InterPro"/>
</dbReference>
<dbReference type="Gene3D" id="3.30.420.40">
    <property type="match status" value="2"/>
</dbReference>
<dbReference type="PANTHER" id="PTHR43095:SF3">
    <property type="entry name" value="L-XYLULOSE_3-KETO-L-GULONATE KINASE"/>
    <property type="match status" value="1"/>
</dbReference>
<dbReference type="GO" id="GO:0016301">
    <property type="term" value="F:kinase activity"/>
    <property type="evidence" value="ECO:0007669"/>
    <property type="project" value="UniProtKB-KW"/>
</dbReference>
<dbReference type="Pfam" id="PF00370">
    <property type="entry name" value="FGGY_N"/>
    <property type="match status" value="1"/>
</dbReference>
<keyword evidence="3 6" id="KW-0418">Kinase</keyword>
<evidence type="ECO:0000256" key="1">
    <source>
        <dbReference type="ARBA" id="ARBA00009156"/>
    </source>
</evidence>
<keyword evidence="2" id="KW-0808">Transferase</keyword>
<dbReference type="PIRSF" id="PIRSF000538">
    <property type="entry name" value="GlpK"/>
    <property type="match status" value="1"/>
</dbReference>
<dbReference type="CDD" id="cd07802">
    <property type="entry name" value="ASKHA_NBD_FGGY_EcLyxK-like"/>
    <property type="match status" value="1"/>
</dbReference>
<dbReference type="Proteomes" id="UP000477849">
    <property type="component" value="Unassembled WGS sequence"/>
</dbReference>
<dbReference type="Pfam" id="PF02782">
    <property type="entry name" value="FGGY_C"/>
    <property type="match status" value="1"/>
</dbReference>
<evidence type="ECO:0000259" key="5">
    <source>
        <dbReference type="Pfam" id="PF02782"/>
    </source>
</evidence>
<name>A0A6M1S3S5_9HYPH</name>
<reference evidence="6 7" key="1">
    <citation type="submission" date="2020-02" db="EMBL/GenBank/DDBJ databases">
        <title>Genome sequence of the type strain CCBAU10050 of Rhizobium daejeonense.</title>
        <authorList>
            <person name="Gao J."/>
            <person name="Sun J."/>
        </authorList>
    </citation>
    <scope>NUCLEOTIDE SEQUENCE [LARGE SCALE GENOMIC DNA]</scope>
    <source>
        <strain evidence="6 7">CCBAU10050</strain>
    </source>
</reference>
<organism evidence="6 7">
    <name type="scientific">Rhizobium daejeonense</name>
    <dbReference type="NCBI Taxonomy" id="240521"/>
    <lineage>
        <taxon>Bacteria</taxon>
        <taxon>Pseudomonadati</taxon>
        <taxon>Pseudomonadota</taxon>
        <taxon>Alphaproteobacteria</taxon>
        <taxon>Hyphomicrobiales</taxon>
        <taxon>Rhizobiaceae</taxon>
        <taxon>Rhizobium/Agrobacterium group</taxon>
        <taxon>Rhizobium</taxon>
    </lineage>
</organism>
<evidence type="ECO:0000313" key="6">
    <source>
        <dbReference type="EMBL" id="NGO65735.1"/>
    </source>
</evidence>
<gene>
    <name evidence="6" type="ORF">G6N76_18855</name>
</gene>
<sequence length="489" mass="52314">MGDLFLAIDAGGTAVKAAIFDGNGRLVTSRAVDVSTIHRDNGWVEREPEAFWRNTALAIRELTSTQVDPGRIAAIACTGFGNGIFLVDENGRGTRDGIVSVDHRAQSIVEEFHRDGTAEAMEELSGHRIWGGQTIMQLIWLARNEPDVVARTRWALACKDYIRMRLTGVAASDPTDASGGGLLDLERGDYDAAYFERLGIGSFVSRMPPLVENTGIAGRISHAAAEETGLLAGTPVVAAMMDVSACVTGSGVIGGDALTMIAGTWSINAIETDRKVRQPPPILNMLHRDRACRLLAEGSPTSAANLNWYLARAAGGQIDVATANELVAASPVAGRRCHFMPFVNGPAPRRGAFVGIVNSDDRGSMLRALYEGVAFQHRRHGESVAEYVAPLRPSTIRLAGGASKSEVWSQIFADICGLPVEVSEGEELGALGAAMCAAVATGHYSDLAAASRGMCRVTRTALPNAAVRQFYEERYQQFLTLDQKLADLF</sequence>
<dbReference type="PANTHER" id="PTHR43095">
    <property type="entry name" value="SUGAR KINASE"/>
    <property type="match status" value="1"/>
</dbReference>
<evidence type="ECO:0000256" key="3">
    <source>
        <dbReference type="ARBA" id="ARBA00022777"/>
    </source>
</evidence>
<evidence type="ECO:0000259" key="4">
    <source>
        <dbReference type="Pfam" id="PF00370"/>
    </source>
</evidence>
<feature type="domain" description="Carbohydrate kinase FGGY C-terminal" evidence="5">
    <location>
        <begin position="259"/>
        <end position="440"/>
    </location>
</feature>